<protein>
    <submittedName>
        <fullName evidence="2">Reverse transcriptase (RNA-dependent DNA polymerase)</fullName>
    </submittedName>
</protein>
<evidence type="ECO:0000313" key="3">
    <source>
        <dbReference type="Proteomes" id="UP001307889"/>
    </source>
</evidence>
<evidence type="ECO:0000259" key="1">
    <source>
        <dbReference type="PROSITE" id="PS50878"/>
    </source>
</evidence>
<dbReference type="SUPFAM" id="SSF56219">
    <property type="entry name" value="DNase I-like"/>
    <property type="match status" value="1"/>
</dbReference>
<gene>
    <name evidence="2" type="ORF">NTJ_08368</name>
</gene>
<dbReference type="Pfam" id="PF00078">
    <property type="entry name" value="RVT_1"/>
    <property type="match status" value="1"/>
</dbReference>
<dbReference type="CDD" id="cd01650">
    <property type="entry name" value="RT_nLTR_like"/>
    <property type="match status" value="1"/>
</dbReference>
<reference evidence="2 3" key="1">
    <citation type="submission" date="2023-09" db="EMBL/GenBank/DDBJ databases">
        <title>Nesidiocoris tenuis whole genome shotgun sequence.</title>
        <authorList>
            <person name="Shibata T."/>
            <person name="Shimoda M."/>
            <person name="Kobayashi T."/>
            <person name="Uehara T."/>
        </authorList>
    </citation>
    <scope>NUCLEOTIDE SEQUENCE [LARGE SCALE GENOMIC DNA]</scope>
    <source>
        <strain evidence="2 3">Japan</strain>
    </source>
</reference>
<keyword evidence="3" id="KW-1185">Reference proteome</keyword>
<keyword evidence="2" id="KW-0548">Nucleotidyltransferase</keyword>
<dbReference type="InterPro" id="IPR036691">
    <property type="entry name" value="Endo/exonu/phosph_ase_sf"/>
</dbReference>
<dbReference type="SUPFAM" id="SSF56672">
    <property type="entry name" value="DNA/RNA polymerases"/>
    <property type="match status" value="1"/>
</dbReference>
<accession>A0ABN7AUC9</accession>
<proteinExistence type="predicted"/>
<name>A0ABN7AUC9_9HEMI</name>
<dbReference type="InterPro" id="IPR000477">
    <property type="entry name" value="RT_dom"/>
</dbReference>
<sequence length="952" mass="108397">MFDDTKLYYKRASQDKILNTEGKFLLNFMENFGCVVVNGRSRSDREGTFTFMSHLGKSIPDQIWIEADLVHEILDFEVVEIGSCSDHLACKLSFGDNFMSGSAYVDFVEIPMEEKLRWDPAVCEEYKSSLAKKCPPILEKNDPVIYYNHLLSVLREVGKEFGLVQPEKRKKIDRLNQPWFDKECRTAKWKMRHAYRKFKREGCDPKLLMPYLALKSLYRKLLKSKRKEHLERLVLQFKSVRNSTEFWRVVGSIRRKKSNFCKLDVEIVDNFYATLYPPSSSATPALVPCCYGTFDPALDGVISLAELKSALSSFKDKKAAGPDGIAYEFYKNLPDNWLRFVLAFFNQLVNDVGVPASLAKIKTFLLFKKGDASDPQNYRGISLLNALLKIFNQILLNRLRVFVDCNRLLPETQNGFRKSRGCQDNIFILSSLISINIRHPKSKAFIAFIDFQRAFDSLNHKLLWLKLSSMNISARFIELLSSVYANASFTVKINDRETQPFSVCSGILQGDVSSPLLFALFLADLDDFMINKGLRGLNLGGSQDAISLCYADDLCLMTYSYAEMRKMLEALAEYCSLNDLKINHGKSAILIFRKRGNIPHYYKFRCGDKEIPIAKSYNYLGVTFSNSGLFNKNASLAVGKGELAAKSCMSLLYRLRGAPLSSWLKVLSASALSSSLYAAEIWGLSHVEDLERVQVRAIKSALSLASSTPDHYVRRELGLVHVKCQIFGAALNWYIKLCKMEDHRLPKVCLKRILELSSSDFDLRYSWSSQLELLFREIGESDLWLSQDIEVICKRRTQLIESMQNLCRAKDEERVANSAYNGIYKLVSDSPLISPYLESHLGIGFKRLIAQARMGGALRSKLSICRMCAKFDSAKVCPCCNWGEPDTLEHTFCRCPVYRGLRLAFYGNDLLGGDSLVALLYSSDTLSLKKMCFFLQDLVKTRVFFLNEGFFF</sequence>
<keyword evidence="2" id="KW-0695">RNA-directed DNA polymerase</keyword>
<organism evidence="2 3">
    <name type="scientific">Nesidiocoris tenuis</name>
    <dbReference type="NCBI Taxonomy" id="355587"/>
    <lineage>
        <taxon>Eukaryota</taxon>
        <taxon>Metazoa</taxon>
        <taxon>Ecdysozoa</taxon>
        <taxon>Arthropoda</taxon>
        <taxon>Hexapoda</taxon>
        <taxon>Insecta</taxon>
        <taxon>Pterygota</taxon>
        <taxon>Neoptera</taxon>
        <taxon>Paraneoptera</taxon>
        <taxon>Hemiptera</taxon>
        <taxon>Heteroptera</taxon>
        <taxon>Panheteroptera</taxon>
        <taxon>Cimicomorpha</taxon>
        <taxon>Miridae</taxon>
        <taxon>Dicyphina</taxon>
        <taxon>Nesidiocoris</taxon>
    </lineage>
</organism>
<feature type="domain" description="Reverse transcriptase" evidence="1">
    <location>
        <begin position="347"/>
        <end position="624"/>
    </location>
</feature>
<dbReference type="EMBL" id="AP028914">
    <property type="protein sequence ID" value="BES95558.1"/>
    <property type="molecule type" value="Genomic_DNA"/>
</dbReference>
<dbReference type="PANTHER" id="PTHR19446">
    <property type="entry name" value="REVERSE TRANSCRIPTASES"/>
    <property type="match status" value="1"/>
</dbReference>
<evidence type="ECO:0000313" key="2">
    <source>
        <dbReference type="EMBL" id="BES95558.1"/>
    </source>
</evidence>
<dbReference type="Gene3D" id="3.60.10.10">
    <property type="entry name" value="Endonuclease/exonuclease/phosphatase"/>
    <property type="match status" value="1"/>
</dbReference>
<keyword evidence="2" id="KW-0808">Transferase</keyword>
<dbReference type="PROSITE" id="PS50878">
    <property type="entry name" value="RT_POL"/>
    <property type="match status" value="1"/>
</dbReference>
<dbReference type="Proteomes" id="UP001307889">
    <property type="component" value="Chromosome 6"/>
</dbReference>
<dbReference type="GO" id="GO:0003964">
    <property type="term" value="F:RNA-directed DNA polymerase activity"/>
    <property type="evidence" value="ECO:0007669"/>
    <property type="project" value="UniProtKB-KW"/>
</dbReference>
<dbReference type="InterPro" id="IPR043502">
    <property type="entry name" value="DNA/RNA_pol_sf"/>
</dbReference>